<dbReference type="InterPro" id="IPR036574">
    <property type="entry name" value="Scorpion_toxin-like_sf"/>
</dbReference>
<feature type="domain" description="Knottins-like" evidence="4">
    <location>
        <begin position="31"/>
        <end position="74"/>
    </location>
</feature>
<proteinExistence type="predicted"/>
<evidence type="ECO:0000256" key="3">
    <source>
        <dbReference type="SAM" id="SignalP"/>
    </source>
</evidence>
<feature type="chain" id="PRO_5010836998" evidence="3">
    <location>
        <begin position="30"/>
        <end position="74"/>
    </location>
</feature>
<evidence type="ECO:0000313" key="6">
    <source>
        <dbReference type="EnsemblPlants" id="TuG1812G0700001944.01.T01"/>
    </source>
</evidence>
<reference evidence="6" key="2">
    <citation type="submission" date="2018-03" db="EMBL/GenBank/DDBJ databases">
        <title>The Triticum urartu genome reveals the dynamic nature of wheat genome evolution.</title>
        <authorList>
            <person name="Ling H."/>
            <person name="Ma B."/>
            <person name="Shi X."/>
            <person name="Liu H."/>
            <person name="Dong L."/>
            <person name="Sun H."/>
            <person name="Cao Y."/>
            <person name="Gao Q."/>
            <person name="Zheng S."/>
            <person name="Li Y."/>
            <person name="Yu Y."/>
            <person name="Du H."/>
            <person name="Qi M."/>
            <person name="Li Y."/>
            <person name="Yu H."/>
            <person name="Cui Y."/>
            <person name="Wang N."/>
            <person name="Chen C."/>
            <person name="Wu H."/>
            <person name="Zhao Y."/>
            <person name="Zhang J."/>
            <person name="Li Y."/>
            <person name="Zhou W."/>
            <person name="Zhang B."/>
            <person name="Hu W."/>
            <person name="Eijk M."/>
            <person name="Tang J."/>
            <person name="Witsenboer H."/>
            <person name="Zhao S."/>
            <person name="Li Z."/>
            <person name="Zhang A."/>
            <person name="Wang D."/>
            <person name="Liang C."/>
        </authorList>
    </citation>
    <scope>NUCLEOTIDE SEQUENCE [LARGE SCALE GENOMIC DNA]</scope>
    <source>
        <strain evidence="6">cv. G1812</strain>
    </source>
</reference>
<dbReference type="InterPro" id="IPR008176">
    <property type="entry name" value="Defensin_plant"/>
</dbReference>
<reference evidence="6" key="3">
    <citation type="submission" date="2022-06" db="UniProtKB">
        <authorList>
            <consortium name="EnsemblPlants"/>
        </authorList>
    </citation>
    <scope>IDENTIFICATION</scope>
</reference>
<name>M7Z3C5_TRIUA</name>
<evidence type="ECO:0000256" key="1">
    <source>
        <dbReference type="ARBA" id="ARBA00022729"/>
    </source>
</evidence>
<dbReference type="Pfam" id="PF00304">
    <property type="entry name" value="Gamma-thionin"/>
    <property type="match status" value="1"/>
</dbReference>
<accession>M7Z3C5</accession>
<keyword evidence="2" id="KW-1015">Disulfide bond</keyword>
<protein>
    <submittedName>
        <fullName evidence="5">Defensin Tk-AMP-D4</fullName>
    </submittedName>
</protein>
<dbReference type="CDD" id="cd00107">
    <property type="entry name" value="Knot1"/>
    <property type="match status" value="1"/>
</dbReference>
<evidence type="ECO:0000313" key="7">
    <source>
        <dbReference type="Proteomes" id="UP000015106"/>
    </source>
</evidence>
<dbReference type="GeneID" id="125523157"/>
<organism evidence="5">
    <name type="scientific">Triticum urartu</name>
    <name type="common">Red wild einkorn</name>
    <name type="synonym">Crithodium urartu</name>
    <dbReference type="NCBI Taxonomy" id="4572"/>
    <lineage>
        <taxon>Eukaryota</taxon>
        <taxon>Viridiplantae</taxon>
        <taxon>Streptophyta</taxon>
        <taxon>Embryophyta</taxon>
        <taxon>Tracheophyta</taxon>
        <taxon>Spermatophyta</taxon>
        <taxon>Magnoliopsida</taxon>
        <taxon>Liliopsida</taxon>
        <taxon>Poales</taxon>
        <taxon>Poaceae</taxon>
        <taxon>BOP clade</taxon>
        <taxon>Pooideae</taxon>
        <taxon>Triticodae</taxon>
        <taxon>Triticeae</taxon>
        <taxon>Triticinae</taxon>
        <taxon>Triticum</taxon>
    </lineage>
</organism>
<keyword evidence="1 3" id="KW-0732">Signal</keyword>
<gene>
    <name evidence="6" type="primary">LOC125523157</name>
    <name evidence="5" type="ORF">TRIUR3_07702</name>
</gene>
<dbReference type="Proteomes" id="UP000015106">
    <property type="component" value="Chromosome 7"/>
</dbReference>
<reference evidence="5 7" key="1">
    <citation type="journal article" date="2013" name="Nature">
        <title>Draft genome of the wheat A-genome progenitor Triticum urartu.</title>
        <authorList>
            <person name="Ling H.Q."/>
            <person name="Zhao S."/>
            <person name="Liu D."/>
            <person name="Wang J."/>
            <person name="Sun H."/>
            <person name="Zhang C."/>
            <person name="Fan H."/>
            <person name="Li D."/>
            <person name="Dong L."/>
            <person name="Tao Y."/>
            <person name="Gao C."/>
            <person name="Wu H."/>
            <person name="Li Y."/>
            <person name="Cui Y."/>
            <person name="Guo X."/>
            <person name="Zheng S."/>
            <person name="Wang B."/>
            <person name="Yu K."/>
            <person name="Liang Q."/>
            <person name="Yang W."/>
            <person name="Lou X."/>
            <person name="Chen J."/>
            <person name="Feng M."/>
            <person name="Jian J."/>
            <person name="Zhang X."/>
            <person name="Luo G."/>
            <person name="Jiang Y."/>
            <person name="Liu J."/>
            <person name="Wang Z."/>
            <person name="Sha Y."/>
            <person name="Zhang B."/>
            <person name="Wu H."/>
            <person name="Tang D."/>
            <person name="Shen Q."/>
            <person name="Xue P."/>
            <person name="Zou S."/>
            <person name="Wang X."/>
            <person name="Liu X."/>
            <person name="Wang F."/>
            <person name="Yang Y."/>
            <person name="An X."/>
            <person name="Dong Z."/>
            <person name="Zhang K."/>
            <person name="Zhang X."/>
            <person name="Luo M.C."/>
            <person name="Dvorak J."/>
            <person name="Tong Y."/>
            <person name="Wang J."/>
            <person name="Yang H."/>
            <person name="Li Z."/>
            <person name="Wang D."/>
            <person name="Zhang A."/>
            <person name="Wang J."/>
        </authorList>
    </citation>
    <scope>NUCLEOTIDE SEQUENCE</scope>
    <source>
        <strain evidence="7">cv. G1812</strain>
    </source>
</reference>
<dbReference type="Gramene" id="TuG1812G0700001944.01.T01">
    <property type="protein sequence ID" value="TuG1812G0700001944.01.T01"/>
    <property type="gene ID" value="TuG1812G0700001944.01"/>
</dbReference>
<dbReference type="AlphaFoldDB" id="M7Z3C5"/>
<evidence type="ECO:0000256" key="2">
    <source>
        <dbReference type="ARBA" id="ARBA00023157"/>
    </source>
</evidence>
<dbReference type="SUPFAM" id="SSF57095">
    <property type="entry name" value="Scorpion toxin-like"/>
    <property type="match status" value="1"/>
</dbReference>
<feature type="signal peptide" evidence="3">
    <location>
        <begin position="1"/>
        <end position="29"/>
    </location>
</feature>
<dbReference type="OMA" id="CTSQSHK"/>
<dbReference type="OrthoDB" id="683455at2759"/>
<dbReference type="SMART" id="SM00505">
    <property type="entry name" value="Knot1"/>
    <property type="match status" value="1"/>
</dbReference>
<dbReference type="EMBL" id="KD182149">
    <property type="protein sequence ID" value="EMS54457.1"/>
    <property type="molecule type" value="Genomic_DNA"/>
</dbReference>
<sequence>MDRSMKVFAVVFLLLVATGFQGAVQVALARDCTSQSHKFVGLCLSDRNCASVCLTEYFTGGKCDHRRCVCTKGC</sequence>
<dbReference type="PROSITE" id="PS00940">
    <property type="entry name" value="GAMMA_THIONIN"/>
    <property type="match status" value="1"/>
</dbReference>
<dbReference type="PANTHER" id="PTHR33147:SF152">
    <property type="entry name" value="KNOTTIN SCORPION TOXIN-LIKE DOMAIN-CONTAINING PROTEIN"/>
    <property type="match status" value="1"/>
</dbReference>
<dbReference type="RefSeq" id="XP_048544170.1">
    <property type="nucleotide sequence ID" value="XM_048688213.1"/>
</dbReference>
<keyword evidence="7" id="KW-1185">Reference proteome</keyword>
<evidence type="ECO:0000313" key="5">
    <source>
        <dbReference type="EMBL" id="EMS54457.1"/>
    </source>
</evidence>
<dbReference type="InterPro" id="IPR003614">
    <property type="entry name" value="Knottins"/>
</dbReference>
<dbReference type="PANTHER" id="PTHR33147">
    <property type="entry name" value="DEFENSIN-LIKE PROTEIN 1"/>
    <property type="match status" value="1"/>
</dbReference>
<evidence type="ECO:0000259" key="4">
    <source>
        <dbReference type="SMART" id="SM00505"/>
    </source>
</evidence>
<dbReference type="EnsemblPlants" id="TuG1812G0700001944.01.T01">
    <property type="protein sequence ID" value="TuG1812G0700001944.01.T01"/>
    <property type="gene ID" value="TuG1812G0700001944.01"/>
</dbReference>
<dbReference type="PRINTS" id="PR00288">
    <property type="entry name" value="PUROTHIONIN"/>
</dbReference>
<dbReference type="Gene3D" id="3.30.30.10">
    <property type="entry name" value="Knottin, scorpion toxin-like"/>
    <property type="match status" value="1"/>
</dbReference>
<dbReference type="GO" id="GO:0006952">
    <property type="term" value="P:defense response"/>
    <property type="evidence" value="ECO:0007669"/>
    <property type="project" value="InterPro"/>
</dbReference>
<dbReference type="STRING" id="4572.M7Z3C5"/>